<comment type="caution">
    <text evidence="1">The sequence shown here is derived from an EMBL/GenBank/DDBJ whole genome shotgun (WGS) entry which is preliminary data.</text>
</comment>
<dbReference type="RefSeq" id="WP_226934916.1">
    <property type="nucleotide sequence ID" value="NZ_JACDXX010000006.1"/>
</dbReference>
<organism evidence="1 2">
    <name type="scientific">Pseudogemmobacter faecipullorum</name>
    <dbReference type="NCBI Taxonomy" id="2755041"/>
    <lineage>
        <taxon>Bacteria</taxon>
        <taxon>Pseudomonadati</taxon>
        <taxon>Pseudomonadota</taxon>
        <taxon>Alphaproteobacteria</taxon>
        <taxon>Rhodobacterales</taxon>
        <taxon>Paracoccaceae</taxon>
        <taxon>Pseudogemmobacter</taxon>
    </lineage>
</organism>
<evidence type="ECO:0000313" key="2">
    <source>
        <dbReference type="Proteomes" id="UP001198571"/>
    </source>
</evidence>
<evidence type="ECO:0000313" key="1">
    <source>
        <dbReference type="EMBL" id="MCB5410011.1"/>
    </source>
</evidence>
<dbReference type="EMBL" id="JACDXX010000006">
    <property type="protein sequence ID" value="MCB5410011.1"/>
    <property type="molecule type" value="Genomic_DNA"/>
</dbReference>
<sequence length="200" mass="21305">MRLTEETTLPAGALPLAGLKQHLQLGSSFALAPDQDALLDSHLRAALAVIEGRIAKALLTRNFLLVLEGWRDADAQALPLAPVSAVLSVQLIDAGGAVTLLDPARYRLIRDQHRPRLAGTGAALPEPGTGGRVELRFQAGFGESWADVPADLAQAVLLLAAEFYEYRHDGGVQMAALPARVLALIEGWRQLRVLGGGRRG</sequence>
<keyword evidence="2" id="KW-1185">Reference proteome</keyword>
<name>A0ABS8CKU1_9RHOB</name>
<dbReference type="Gene3D" id="1.10.3230.30">
    <property type="entry name" value="Phage gp6-like head-tail connector protein"/>
    <property type="match status" value="1"/>
</dbReference>
<accession>A0ABS8CKU1</accession>
<reference evidence="1 2" key="1">
    <citation type="submission" date="2020-07" db="EMBL/GenBank/DDBJ databases">
        <title>Pseudogemmobacter sp. nov., isolated from poultry manure in Taiwan.</title>
        <authorList>
            <person name="Lin S.-Y."/>
            <person name="Tang Y.-S."/>
            <person name="Young C.-C."/>
        </authorList>
    </citation>
    <scope>NUCLEOTIDE SEQUENCE [LARGE SCALE GENOMIC DNA]</scope>
    <source>
        <strain evidence="1 2">CC-YST710</strain>
    </source>
</reference>
<dbReference type="InterPro" id="IPR011738">
    <property type="entry name" value="Phage_CHP"/>
</dbReference>
<proteinExistence type="predicted"/>
<evidence type="ECO:0008006" key="3">
    <source>
        <dbReference type="Google" id="ProtNLM"/>
    </source>
</evidence>
<protein>
    <recommendedName>
        <fullName evidence="3">Phage gp6-like head-tail connector protein</fullName>
    </recommendedName>
</protein>
<dbReference type="NCBIfam" id="TIGR02215">
    <property type="entry name" value="phage_chp_gp8"/>
    <property type="match status" value="1"/>
</dbReference>
<dbReference type="Proteomes" id="UP001198571">
    <property type="component" value="Unassembled WGS sequence"/>
</dbReference>
<gene>
    <name evidence="1" type="ORF">H0485_08365</name>
</gene>